<dbReference type="PATRIC" id="fig|1125630.4.peg.1254"/>
<keyword evidence="3" id="KW-1185">Reference proteome</keyword>
<sequence length="374" mass="39953">MNNSAIPSRLTVVFSASGDKNTIPVNSTSETLADGLAAMDSGFPPLTRIALSAGGKPPRGQDFNGIFNDVYTRLQWSDAGMGYPFNADFRTAISGYPKGALIPSSDYSGQWLNLNNANNLNPESPYGEPTGWVPQHAYGITSITGLSSSNITLSSLQAAKERIFLNGALTANINIIFPSWIKEWVIHNNCTGNFTVTCRTSSGNGVVVTPGTVSRIFCDGINIIDEAYIPGQPGDIKYTARSTAPTGWLKANGDAVSRTTYAALFAAIGTTFGAGDGSTTFNLPDLRGEFIRGWDDGRGVDPQRDLGSWQRSTSISPYVGGVNGELITGVFDDDGRSTYQPTYLRYKITEGAVSGSPLQTVRPRNVALLACIKY</sequence>
<proteinExistence type="predicted"/>
<protein>
    <recommendedName>
        <fullName evidence="1">Phage tail collar domain-containing protein</fullName>
    </recommendedName>
</protein>
<dbReference type="Proteomes" id="UP000007841">
    <property type="component" value="Chromosome"/>
</dbReference>
<gene>
    <name evidence="2" type="ordered locus">KPHS_12920</name>
</gene>
<dbReference type="SUPFAM" id="SSF88874">
    <property type="entry name" value="Receptor-binding domain of short tail fibre protein gp12"/>
    <property type="match status" value="1"/>
</dbReference>
<dbReference type="InterPro" id="IPR037053">
    <property type="entry name" value="Phage_tail_collar_dom_sf"/>
</dbReference>
<name>A0A0H3GJI2_KLEPH</name>
<evidence type="ECO:0000313" key="2">
    <source>
        <dbReference type="EMBL" id="AEW59990.1"/>
    </source>
</evidence>
<reference evidence="2 3" key="1">
    <citation type="journal article" date="2012" name="J. Bacteriol.">
        <title>Complete genome sequence of Klebsiella pneumoniae subsp. pneumoniae HS11286, a multidrug-resistant strain isolated from human sputum.</title>
        <authorList>
            <person name="Liu P."/>
            <person name="Li P."/>
            <person name="Jiang X."/>
            <person name="Bi D."/>
            <person name="Xie Y."/>
            <person name="Tai C."/>
            <person name="Deng Z."/>
            <person name="Rajakumar K."/>
            <person name="Ou H.Y."/>
        </authorList>
    </citation>
    <scope>NUCLEOTIDE SEQUENCE [LARGE SCALE GENOMIC DNA]</scope>
    <source>
        <strain evidence="2 3">HS11286</strain>
    </source>
</reference>
<feature type="domain" description="Phage tail collar" evidence="1">
    <location>
        <begin position="234"/>
        <end position="291"/>
    </location>
</feature>
<dbReference type="AlphaFoldDB" id="A0A0H3GJI2"/>
<dbReference type="STRING" id="1125630.KPHS_12920"/>
<dbReference type="Gene3D" id="3.90.1340.10">
    <property type="entry name" value="Phage tail collar domain"/>
    <property type="match status" value="1"/>
</dbReference>
<dbReference type="EMBL" id="CP003200">
    <property type="protein sequence ID" value="AEW59990.1"/>
    <property type="molecule type" value="Genomic_DNA"/>
</dbReference>
<dbReference type="HOGENOM" id="CLU_778213_0_0_6"/>
<accession>A0A0H3GJI2</accession>
<dbReference type="InterPro" id="IPR011083">
    <property type="entry name" value="Phage_tail_collar_dom"/>
</dbReference>
<dbReference type="RefSeq" id="YP_005225592.1">
    <property type="nucleotide sequence ID" value="NC_016845.1"/>
</dbReference>
<evidence type="ECO:0000259" key="1">
    <source>
        <dbReference type="Pfam" id="PF07484"/>
    </source>
</evidence>
<dbReference type="GeneID" id="11846293"/>
<dbReference type="KEGG" id="kpm:KPHS_12920"/>
<organism evidence="2 3">
    <name type="scientific">Klebsiella pneumoniae subsp. pneumoniae (strain HS11286)</name>
    <dbReference type="NCBI Taxonomy" id="1125630"/>
    <lineage>
        <taxon>Bacteria</taxon>
        <taxon>Pseudomonadati</taxon>
        <taxon>Pseudomonadota</taxon>
        <taxon>Gammaproteobacteria</taxon>
        <taxon>Enterobacterales</taxon>
        <taxon>Enterobacteriaceae</taxon>
        <taxon>Klebsiella/Raoultella group</taxon>
        <taxon>Klebsiella</taxon>
        <taxon>Klebsiella pneumoniae complex</taxon>
    </lineage>
</organism>
<dbReference type="Pfam" id="PF07484">
    <property type="entry name" value="Collar"/>
    <property type="match status" value="1"/>
</dbReference>
<dbReference type="RefSeq" id="WP_014342929.1">
    <property type="nucleotide sequence ID" value="NC_016845.1"/>
</dbReference>
<evidence type="ECO:0000313" key="3">
    <source>
        <dbReference type="Proteomes" id="UP000007841"/>
    </source>
</evidence>